<evidence type="ECO:0000256" key="7">
    <source>
        <dbReference type="ARBA" id="ARBA00022723"/>
    </source>
</evidence>
<feature type="binding site" evidence="18">
    <location>
        <position position="325"/>
    </location>
    <ligand>
        <name>UDP-N-acetyl-alpha-D-glucosamine</name>
        <dbReference type="ChEBI" id="CHEBI:57705"/>
    </ligand>
</feature>
<dbReference type="GO" id="GO:0006048">
    <property type="term" value="P:UDP-N-acetylglucosamine biosynthetic process"/>
    <property type="evidence" value="ECO:0007669"/>
    <property type="project" value="UniProtKB-UniPathway"/>
</dbReference>
<keyword evidence="8 18" id="KW-0677">Repeat</keyword>
<feature type="binding site" evidence="18">
    <location>
        <position position="111"/>
    </location>
    <ligand>
        <name>Mg(2+)</name>
        <dbReference type="ChEBI" id="CHEBI:18420"/>
    </ligand>
</feature>
<reference evidence="20 21" key="1">
    <citation type="submission" date="2019-07" db="EMBL/GenBank/DDBJ databases">
        <title>Whole genome shotgun sequence of Skermanella aerolata NBRC 106429.</title>
        <authorList>
            <person name="Hosoyama A."/>
            <person name="Uohara A."/>
            <person name="Ohji S."/>
            <person name="Ichikawa N."/>
        </authorList>
    </citation>
    <scope>NUCLEOTIDE SEQUENCE [LARGE SCALE GENOMIC DNA]</scope>
    <source>
        <strain evidence="20 21">NBRC 106429</strain>
    </source>
</reference>
<dbReference type="InterPro" id="IPR029044">
    <property type="entry name" value="Nucleotide-diphossugar_trans"/>
</dbReference>
<dbReference type="InterPro" id="IPR005882">
    <property type="entry name" value="Bifunctional_GlmU"/>
</dbReference>
<gene>
    <name evidence="18 20" type="primary">glmU</name>
    <name evidence="20" type="ORF">SAE02_10990</name>
</gene>
<organism evidence="20 21">
    <name type="scientific">Skermanella aerolata</name>
    <dbReference type="NCBI Taxonomy" id="393310"/>
    <lineage>
        <taxon>Bacteria</taxon>
        <taxon>Pseudomonadati</taxon>
        <taxon>Pseudomonadota</taxon>
        <taxon>Alphaproteobacteria</taxon>
        <taxon>Rhodospirillales</taxon>
        <taxon>Azospirillaceae</taxon>
        <taxon>Skermanella</taxon>
    </lineage>
</organism>
<dbReference type="Gene3D" id="3.90.550.10">
    <property type="entry name" value="Spore Coat Polysaccharide Biosynthesis Protein SpsA, Chain A"/>
    <property type="match status" value="1"/>
</dbReference>
<dbReference type="Pfam" id="PF12804">
    <property type="entry name" value="NTP_transf_3"/>
    <property type="match status" value="1"/>
</dbReference>
<dbReference type="EMBL" id="BJYZ01000003">
    <property type="protein sequence ID" value="GEO36951.1"/>
    <property type="molecule type" value="Genomic_DNA"/>
</dbReference>
<comment type="pathway">
    <text evidence="18">Nucleotide-sugar biosynthesis; UDP-N-acetyl-alpha-D-glucosamine biosynthesis; N-acetyl-alpha-D-glucosamine 1-phosphate from alpha-D-glucosamine 6-phosphate (route II): step 2/2.</text>
</comment>
<keyword evidence="6 18" id="KW-0548">Nucleotidyltransferase</keyword>
<evidence type="ECO:0000313" key="20">
    <source>
        <dbReference type="EMBL" id="GEO36951.1"/>
    </source>
</evidence>
<comment type="cofactor">
    <cofactor evidence="18">
        <name>Mg(2+)</name>
        <dbReference type="ChEBI" id="CHEBI:18420"/>
    </cofactor>
    <text evidence="18">Binds 1 Mg(2+) ion per subunit.</text>
</comment>
<dbReference type="GO" id="GO:0000287">
    <property type="term" value="F:magnesium ion binding"/>
    <property type="evidence" value="ECO:0007669"/>
    <property type="project" value="UniProtKB-UniRule"/>
</dbReference>
<dbReference type="InterPro" id="IPR025877">
    <property type="entry name" value="MobA-like_NTP_Trfase"/>
</dbReference>
<evidence type="ECO:0000256" key="17">
    <source>
        <dbReference type="ARBA" id="ARBA00049628"/>
    </source>
</evidence>
<feature type="binding site" evidence="18">
    <location>
        <position position="236"/>
    </location>
    <ligand>
        <name>UDP-N-acetyl-alpha-D-glucosamine</name>
        <dbReference type="ChEBI" id="CHEBI:57705"/>
    </ligand>
</feature>
<dbReference type="InterPro" id="IPR038009">
    <property type="entry name" value="GlmU_C_LbH"/>
</dbReference>
<keyword evidence="11 18" id="KW-0573">Peptidoglycan synthesis</keyword>
<comment type="similarity">
    <text evidence="3 18">In the N-terminal section; belongs to the N-acetylglucosamine-1-phosphate uridyltransferase family.</text>
</comment>
<feature type="binding site" evidence="18">
    <location>
        <position position="397"/>
    </location>
    <ligand>
        <name>acetyl-CoA</name>
        <dbReference type="ChEBI" id="CHEBI:57288"/>
    </ligand>
</feature>
<dbReference type="RefSeq" id="WP_044426043.1">
    <property type="nucleotide sequence ID" value="NZ_BJYZ01000003.1"/>
</dbReference>
<feature type="binding site" evidence="18">
    <location>
        <position position="358"/>
    </location>
    <ligand>
        <name>UDP-N-acetyl-alpha-D-glucosamine</name>
        <dbReference type="ChEBI" id="CHEBI:57705"/>
    </ligand>
</feature>
<feature type="binding site" evidence="18">
    <location>
        <position position="369"/>
    </location>
    <ligand>
        <name>UDP-N-acetyl-alpha-D-glucosamine</name>
        <dbReference type="ChEBI" id="CHEBI:57705"/>
    </ligand>
</feature>
<dbReference type="NCBIfam" id="TIGR01173">
    <property type="entry name" value="glmU"/>
    <property type="match status" value="1"/>
</dbReference>
<keyword evidence="7 18" id="KW-0479">Metal-binding</keyword>
<feature type="binding site" evidence="18">
    <location>
        <position position="81"/>
    </location>
    <ligand>
        <name>UDP-N-acetyl-alpha-D-glucosamine</name>
        <dbReference type="ChEBI" id="CHEBI:57705"/>
    </ligand>
</feature>
<evidence type="ECO:0000256" key="15">
    <source>
        <dbReference type="ARBA" id="ARBA00048247"/>
    </source>
</evidence>
<dbReference type="OrthoDB" id="9775031at2"/>
<keyword evidence="4 18" id="KW-0963">Cytoplasm</keyword>
<name>A0A512DKE5_9PROT</name>
<dbReference type="InterPro" id="IPR001451">
    <property type="entry name" value="Hexapep"/>
</dbReference>
<feature type="region of interest" description="Pyrophosphorylase" evidence="18">
    <location>
        <begin position="1"/>
        <end position="238"/>
    </location>
</feature>
<dbReference type="Pfam" id="PF00132">
    <property type="entry name" value="Hexapep"/>
    <property type="match status" value="2"/>
</dbReference>
<evidence type="ECO:0000256" key="1">
    <source>
        <dbReference type="ARBA" id="ARBA00004496"/>
    </source>
</evidence>
<feature type="active site" description="Proton acceptor" evidence="18">
    <location>
        <position position="355"/>
    </location>
</feature>
<dbReference type="GO" id="GO:0000902">
    <property type="term" value="P:cell morphogenesis"/>
    <property type="evidence" value="ECO:0007669"/>
    <property type="project" value="UniProtKB-UniRule"/>
</dbReference>
<comment type="subcellular location">
    <subcellularLocation>
        <location evidence="1 18">Cytoplasm</location>
    </subcellularLocation>
</comment>
<dbReference type="GO" id="GO:0005737">
    <property type="term" value="C:cytoplasm"/>
    <property type="evidence" value="ECO:0007669"/>
    <property type="project" value="UniProtKB-SubCell"/>
</dbReference>
<dbReference type="GO" id="GO:0003977">
    <property type="term" value="F:UDP-N-acetylglucosamine diphosphorylase activity"/>
    <property type="evidence" value="ECO:0007669"/>
    <property type="project" value="UniProtKB-UniRule"/>
</dbReference>
<dbReference type="GO" id="GO:0009245">
    <property type="term" value="P:lipid A biosynthetic process"/>
    <property type="evidence" value="ECO:0007669"/>
    <property type="project" value="UniProtKB-UniRule"/>
</dbReference>
<keyword evidence="14 18" id="KW-0961">Cell wall biogenesis/degradation</keyword>
<keyword evidence="12 18" id="KW-0511">Multifunctional enzyme</keyword>
<evidence type="ECO:0000256" key="4">
    <source>
        <dbReference type="ARBA" id="ARBA00022490"/>
    </source>
</evidence>
<comment type="catalytic activity">
    <reaction evidence="16 18">
        <text>N-acetyl-alpha-D-glucosamine 1-phosphate + UTP + H(+) = UDP-N-acetyl-alpha-D-glucosamine + diphosphate</text>
        <dbReference type="Rhea" id="RHEA:13509"/>
        <dbReference type="ChEBI" id="CHEBI:15378"/>
        <dbReference type="ChEBI" id="CHEBI:33019"/>
        <dbReference type="ChEBI" id="CHEBI:46398"/>
        <dbReference type="ChEBI" id="CHEBI:57705"/>
        <dbReference type="ChEBI" id="CHEBI:57776"/>
        <dbReference type="EC" id="2.7.7.23"/>
    </reaction>
</comment>
<keyword evidence="10 18" id="KW-0133">Cell shape</keyword>
<keyword evidence="5 18" id="KW-0808">Transferase</keyword>
<feature type="binding site" evidence="18">
    <location>
        <position position="343"/>
    </location>
    <ligand>
        <name>UDP-N-acetyl-alpha-D-glucosamine</name>
        <dbReference type="ChEBI" id="CHEBI:57705"/>
    </ligand>
</feature>
<comment type="similarity">
    <text evidence="2 18">In the C-terminal section; belongs to the transferase hexapeptide repeat family.</text>
</comment>
<dbReference type="Proteomes" id="UP000321523">
    <property type="component" value="Unassembled WGS sequence"/>
</dbReference>
<dbReference type="NCBIfam" id="NF010933">
    <property type="entry name" value="PRK14353.1"/>
    <property type="match status" value="1"/>
</dbReference>
<feature type="binding site" evidence="18">
    <location>
        <position position="32"/>
    </location>
    <ligand>
        <name>UDP-N-acetyl-alpha-D-glucosamine</name>
        <dbReference type="ChEBI" id="CHEBI:57705"/>
    </ligand>
</feature>
<dbReference type="CDD" id="cd02540">
    <property type="entry name" value="GT2_GlmU_N_bac"/>
    <property type="match status" value="1"/>
</dbReference>
<dbReference type="CDD" id="cd03353">
    <property type="entry name" value="LbH_GlmU_C"/>
    <property type="match status" value="1"/>
</dbReference>
<evidence type="ECO:0000256" key="18">
    <source>
        <dbReference type="HAMAP-Rule" id="MF_01631"/>
    </source>
</evidence>
<protein>
    <recommendedName>
        <fullName evidence="18">Bifunctional protein GlmU</fullName>
    </recommendedName>
    <domain>
        <recommendedName>
            <fullName evidence="18">UDP-N-acetylglucosamine pyrophosphorylase</fullName>
            <ecNumber evidence="18">2.7.7.23</ecNumber>
        </recommendedName>
        <alternativeName>
            <fullName evidence="18">N-acetylglucosamine-1-phosphate uridyltransferase</fullName>
        </alternativeName>
    </domain>
    <domain>
        <recommendedName>
            <fullName evidence="18">Glucosamine-1-phosphate N-acetyltransferase</fullName>
            <ecNumber evidence="18">2.3.1.157</ecNumber>
        </recommendedName>
    </domain>
</protein>
<dbReference type="AlphaFoldDB" id="A0A512DKE5"/>
<evidence type="ECO:0000256" key="13">
    <source>
        <dbReference type="ARBA" id="ARBA00023315"/>
    </source>
</evidence>
<evidence type="ECO:0000256" key="14">
    <source>
        <dbReference type="ARBA" id="ARBA00023316"/>
    </source>
</evidence>
<dbReference type="GO" id="GO:0009252">
    <property type="term" value="P:peptidoglycan biosynthetic process"/>
    <property type="evidence" value="ECO:0007669"/>
    <property type="project" value="UniProtKB-UniRule"/>
</dbReference>
<dbReference type="SUPFAM" id="SSF53448">
    <property type="entry name" value="Nucleotide-diphospho-sugar transferases"/>
    <property type="match status" value="1"/>
</dbReference>
<comment type="catalytic activity">
    <reaction evidence="15 18">
        <text>alpha-D-glucosamine 1-phosphate + acetyl-CoA = N-acetyl-alpha-D-glucosamine 1-phosphate + CoA + H(+)</text>
        <dbReference type="Rhea" id="RHEA:13725"/>
        <dbReference type="ChEBI" id="CHEBI:15378"/>
        <dbReference type="ChEBI" id="CHEBI:57287"/>
        <dbReference type="ChEBI" id="CHEBI:57288"/>
        <dbReference type="ChEBI" id="CHEBI:57776"/>
        <dbReference type="ChEBI" id="CHEBI:58516"/>
        <dbReference type="EC" id="2.3.1.157"/>
    </reaction>
</comment>
<keyword evidence="9 18" id="KW-0460">Magnesium</keyword>
<evidence type="ECO:0000256" key="8">
    <source>
        <dbReference type="ARBA" id="ARBA00022737"/>
    </source>
</evidence>
<evidence type="ECO:0000259" key="19">
    <source>
        <dbReference type="Pfam" id="PF12804"/>
    </source>
</evidence>
<keyword evidence="13 18" id="KW-0012">Acyltransferase</keyword>
<feature type="binding site" evidence="18">
    <location>
        <begin position="18"/>
        <end position="21"/>
    </location>
    <ligand>
        <name>UDP-N-acetyl-alpha-D-glucosamine</name>
        <dbReference type="ChEBI" id="CHEBI:57705"/>
    </ligand>
</feature>
<feature type="binding site" evidence="18">
    <location>
        <position position="432"/>
    </location>
    <ligand>
        <name>acetyl-CoA</name>
        <dbReference type="ChEBI" id="CHEBI:57288"/>
    </ligand>
</feature>
<evidence type="ECO:0000256" key="16">
    <source>
        <dbReference type="ARBA" id="ARBA00048493"/>
    </source>
</evidence>
<evidence type="ECO:0000256" key="11">
    <source>
        <dbReference type="ARBA" id="ARBA00022984"/>
    </source>
</evidence>
<feature type="binding site" evidence="18">
    <location>
        <position position="236"/>
    </location>
    <ligand>
        <name>Mg(2+)</name>
        <dbReference type="ChEBI" id="CHEBI:18420"/>
    </ligand>
</feature>
<comment type="pathway">
    <text evidence="18">Bacterial outer membrane biogenesis; LPS lipid A biosynthesis.</text>
</comment>
<evidence type="ECO:0000256" key="5">
    <source>
        <dbReference type="ARBA" id="ARBA00022679"/>
    </source>
</evidence>
<feature type="region of interest" description="N-acetyltransferase" evidence="18">
    <location>
        <begin position="260"/>
        <end position="459"/>
    </location>
</feature>
<accession>A0A512DKE5</accession>
<feature type="binding site" evidence="18">
    <location>
        <position position="415"/>
    </location>
    <ligand>
        <name>acetyl-CoA</name>
        <dbReference type="ChEBI" id="CHEBI:57288"/>
    </ligand>
</feature>
<feature type="binding site" evidence="18">
    <location>
        <position position="149"/>
    </location>
    <ligand>
        <name>UDP-N-acetyl-alpha-D-glucosamine</name>
        <dbReference type="ChEBI" id="CHEBI:57705"/>
    </ligand>
</feature>
<feature type="binding site" evidence="18">
    <location>
        <begin position="86"/>
        <end position="87"/>
    </location>
    <ligand>
        <name>UDP-N-acetyl-alpha-D-glucosamine</name>
        <dbReference type="ChEBI" id="CHEBI:57705"/>
    </ligand>
</feature>
<dbReference type="EC" id="2.7.7.23" evidence="18"/>
<dbReference type="PROSITE" id="PS00101">
    <property type="entry name" value="HEXAPEP_TRANSFERASES"/>
    <property type="match status" value="1"/>
</dbReference>
<dbReference type="InterPro" id="IPR011004">
    <property type="entry name" value="Trimer_LpxA-like_sf"/>
</dbReference>
<feature type="binding site" evidence="18">
    <location>
        <begin position="109"/>
        <end position="111"/>
    </location>
    <ligand>
        <name>UDP-N-acetyl-alpha-D-glucosamine</name>
        <dbReference type="ChEBI" id="CHEBI:57705"/>
    </ligand>
</feature>
<dbReference type="GO" id="GO:0016020">
    <property type="term" value="C:membrane"/>
    <property type="evidence" value="ECO:0007669"/>
    <property type="project" value="GOC"/>
</dbReference>
<dbReference type="InterPro" id="IPR050065">
    <property type="entry name" value="GlmU-like"/>
</dbReference>
<feature type="binding site" evidence="18">
    <location>
        <position position="372"/>
    </location>
    <ligand>
        <name>acetyl-CoA</name>
        <dbReference type="ChEBI" id="CHEBI:57288"/>
    </ligand>
</feature>
<evidence type="ECO:0000256" key="10">
    <source>
        <dbReference type="ARBA" id="ARBA00022960"/>
    </source>
</evidence>
<evidence type="ECO:0000313" key="21">
    <source>
        <dbReference type="Proteomes" id="UP000321523"/>
    </source>
</evidence>
<dbReference type="GO" id="GO:0008360">
    <property type="term" value="P:regulation of cell shape"/>
    <property type="evidence" value="ECO:0007669"/>
    <property type="project" value="UniProtKB-KW"/>
</dbReference>
<comment type="pathway">
    <text evidence="18">Nucleotide-sugar biosynthesis; UDP-N-acetyl-alpha-D-glucosamine biosynthesis; UDP-N-acetyl-alpha-D-glucosamine from N-acetyl-alpha-D-glucosamine 1-phosphate: step 1/1.</text>
</comment>
<proteinExistence type="inferred from homology"/>
<feature type="domain" description="MobA-like NTP transferase" evidence="19">
    <location>
        <begin position="15"/>
        <end position="137"/>
    </location>
</feature>
<keyword evidence="21" id="KW-1185">Reference proteome</keyword>
<dbReference type="GO" id="GO:0019134">
    <property type="term" value="F:glucosamine-1-phosphate N-acetyltransferase activity"/>
    <property type="evidence" value="ECO:0007669"/>
    <property type="project" value="UniProtKB-UniRule"/>
</dbReference>
<dbReference type="HAMAP" id="MF_01631">
    <property type="entry name" value="GlmU"/>
    <property type="match status" value="1"/>
</dbReference>
<dbReference type="PANTHER" id="PTHR43584">
    <property type="entry name" value="NUCLEOTIDYL TRANSFERASE"/>
    <property type="match status" value="1"/>
</dbReference>
<dbReference type="InterPro" id="IPR018357">
    <property type="entry name" value="Hexapep_transf_CS"/>
</dbReference>
<dbReference type="EC" id="2.3.1.157" evidence="18"/>
<feature type="binding site" evidence="18">
    <location>
        <position position="179"/>
    </location>
    <ligand>
        <name>UDP-N-acetyl-alpha-D-glucosamine</name>
        <dbReference type="ChEBI" id="CHEBI:57705"/>
    </ligand>
</feature>
<evidence type="ECO:0000256" key="2">
    <source>
        <dbReference type="ARBA" id="ARBA00007707"/>
    </source>
</evidence>
<dbReference type="SUPFAM" id="SSF51161">
    <property type="entry name" value="Trimeric LpxA-like enzymes"/>
    <property type="match status" value="1"/>
</dbReference>
<evidence type="ECO:0000256" key="3">
    <source>
        <dbReference type="ARBA" id="ARBA00007947"/>
    </source>
</evidence>
<dbReference type="PANTHER" id="PTHR43584:SF3">
    <property type="entry name" value="BIFUNCTIONAL PROTEIN GLMU"/>
    <property type="match status" value="1"/>
</dbReference>
<feature type="region of interest" description="Linker" evidence="18">
    <location>
        <begin position="239"/>
        <end position="259"/>
    </location>
</feature>
<evidence type="ECO:0000256" key="12">
    <source>
        <dbReference type="ARBA" id="ARBA00023268"/>
    </source>
</evidence>
<evidence type="ECO:0000256" key="9">
    <source>
        <dbReference type="ARBA" id="ARBA00022842"/>
    </source>
</evidence>
<dbReference type="Gene3D" id="2.160.10.10">
    <property type="entry name" value="Hexapeptide repeat proteins"/>
    <property type="match status" value="1"/>
</dbReference>
<evidence type="ECO:0000256" key="6">
    <source>
        <dbReference type="ARBA" id="ARBA00022695"/>
    </source>
</evidence>
<comment type="subunit">
    <text evidence="18">Homotrimer.</text>
</comment>
<comment type="caution">
    <text evidence="20">The sequence shown here is derived from an EMBL/GenBank/DDBJ whole genome shotgun (WGS) entry which is preliminary data.</text>
</comment>
<dbReference type="UniPathway" id="UPA00113">
    <property type="reaction ID" value="UER00532"/>
</dbReference>
<sequence length="459" mass="47655">MTLTHHTETRRPLACIILAAGKGTRMKSDLPKVLHKVAGRSMVAHVVAAASLLAPEKIIAVIGPGMESVAAEVAPHATVVQENQRGTGDAVMAARALLEGFDGDVLVAYGDTPLVTAKTLGAMVQARREASDPAVVVLGMRPAVAGAYGRLILGAEGGLDAIVEYLDATEEQRAVTLCNAGLMAFDGARLFGLLDSIGSDNAKGEYYLTDAVAVARAAGHACRVVEAPADEVVGVNSRAELAEVELIMQRRLRAAAMAAGATLADPETVYFSHDTRLGRDVLVGQNVVFGLGVDVADRVEIKPFCHLEEVIVSPGAIIGPFARLRPGAEIGPDAHIGNFVEIKNARVHEGAKVNHLTYIGDATVGSKANIGAGTITCNYDGFFKSHTEIGAGAFIGSNSSLVAPVTIGDGAIIGAGSVVTRDVPAASLAVARGRQSIYEGWASSFRTRRAAEKAAKGKK</sequence>
<dbReference type="GO" id="GO:0071555">
    <property type="term" value="P:cell wall organization"/>
    <property type="evidence" value="ECO:0007669"/>
    <property type="project" value="UniProtKB-KW"/>
</dbReference>
<comment type="function">
    <text evidence="17 18">Catalyzes the last two sequential reactions in the de novo biosynthetic pathway for UDP-N-acetylglucosamine (UDP-GlcNAc). The C-terminal domain catalyzes the transfer of acetyl group from acetyl coenzyme A to glucosamine-1-phosphate (GlcN-1-P) to produce N-acetylglucosamine-1-phosphate (GlcNAc-1-P), which is converted into UDP-GlcNAc by the transfer of uridine 5-monophosphate (from uridine 5-triphosphate), a reaction catalyzed by the N-terminal domain.</text>
</comment>
<feature type="binding site" evidence="18">
    <location>
        <begin position="378"/>
        <end position="379"/>
    </location>
    <ligand>
        <name>acetyl-CoA</name>
        <dbReference type="ChEBI" id="CHEBI:57288"/>
    </ligand>
</feature>
<feature type="binding site" evidence="18">
    <location>
        <position position="164"/>
    </location>
    <ligand>
        <name>UDP-N-acetyl-alpha-D-glucosamine</name>
        <dbReference type="ChEBI" id="CHEBI:57705"/>
    </ligand>
</feature>
<dbReference type="UniPathway" id="UPA00973"/>